<organism evidence="2 3">
    <name type="scientific">Polycladospora coralii</name>
    <dbReference type="NCBI Taxonomy" id="2771432"/>
    <lineage>
        <taxon>Bacteria</taxon>
        <taxon>Bacillati</taxon>
        <taxon>Bacillota</taxon>
        <taxon>Bacilli</taxon>
        <taxon>Bacillales</taxon>
        <taxon>Thermoactinomycetaceae</taxon>
        <taxon>Polycladospora</taxon>
    </lineage>
</organism>
<keyword evidence="1" id="KW-0472">Membrane</keyword>
<dbReference type="Proteomes" id="UP000661691">
    <property type="component" value="Unassembled WGS sequence"/>
</dbReference>
<sequence>MSKWLKSDLILRIISVGLAIMVWAAVTNPDLSFTSEGPSLLVSNVKIEPIYNEDTQEVAKITPSEVALELYGSNATLQDHNINYTAYVDVKQLSAGTHRNVKVKVKNLPFGVNYVVSPSSVDVTIEKRVQKEIAVDIHLLGSVAEGFKVNEPILSPERAIVRGAGSTLEQLKTVQAVVDISDAKTKISKQVKLQAYGDSGPIANVEIDPEVVQVEVPITSPDKKVPIQIEVDKQPPPGFAVESIDTDIKEVTVFGPQTYLDSLQYYLGPKLDLSSVTKDKTIQLDIDTQPEAIKVEPQNIEIYVKMVRAEQKNMNDIPLQLTGIGEGLSAEIQKPKREKVDITLSGAPALLKQISSSDMKAVVDLSNLPEGKHQIPIVFKLPPYLKVLNEKSYKATVEIKS</sequence>
<feature type="transmembrane region" description="Helical" evidence="1">
    <location>
        <begin position="9"/>
        <end position="26"/>
    </location>
</feature>
<comment type="caution">
    <text evidence="2">The sequence shown here is derived from an EMBL/GenBank/DDBJ whole genome shotgun (WGS) entry which is preliminary data.</text>
</comment>
<name>A0A926NBJ5_9BACL</name>
<dbReference type="Gene3D" id="2.170.120.40">
    <property type="entry name" value="YbbR-like domain"/>
    <property type="match status" value="2"/>
</dbReference>
<gene>
    <name evidence="2" type="ORF">IC620_14455</name>
</gene>
<keyword evidence="1" id="KW-0812">Transmembrane</keyword>
<evidence type="ECO:0000256" key="1">
    <source>
        <dbReference type="SAM" id="Phobius"/>
    </source>
</evidence>
<evidence type="ECO:0000313" key="2">
    <source>
        <dbReference type="EMBL" id="MBD1373553.1"/>
    </source>
</evidence>
<proteinExistence type="predicted"/>
<dbReference type="PANTHER" id="PTHR37804">
    <property type="entry name" value="CDAA REGULATORY PROTEIN CDAR"/>
    <property type="match status" value="1"/>
</dbReference>
<dbReference type="EMBL" id="JACXAH010000027">
    <property type="protein sequence ID" value="MBD1373553.1"/>
    <property type="molecule type" value="Genomic_DNA"/>
</dbReference>
<dbReference type="InterPro" id="IPR053154">
    <property type="entry name" value="c-di-AMP_regulator"/>
</dbReference>
<dbReference type="RefSeq" id="WP_191140985.1">
    <property type="nucleotide sequence ID" value="NZ_JACXAG020000012.1"/>
</dbReference>
<accession>A0A926NBJ5</accession>
<dbReference type="Gene3D" id="2.170.120.30">
    <property type="match status" value="2"/>
</dbReference>
<dbReference type="InterPro" id="IPR012505">
    <property type="entry name" value="YbbR"/>
</dbReference>
<evidence type="ECO:0008006" key="4">
    <source>
        <dbReference type="Google" id="ProtNLM"/>
    </source>
</evidence>
<protein>
    <recommendedName>
        <fullName evidence="4">YbbR-like domain-containing protein</fullName>
    </recommendedName>
</protein>
<keyword evidence="1" id="KW-1133">Transmembrane helix</keyword>
<dbReference type="PANTHER" id="PTHR37804:SF1">
    <property type="entry name" value="CDAA REGULATORY PROTEIN CDAR"/>
    <property type="match status" value="1"/>
</dbReference>
<dbReference type="AlphaFoldDB" id="A0A926NBJ5"/>
<reference evidence="2" key="1">
    <citation type="submission" date="2020-09" db="EMBL/GenBank/DDBJ databases">
        <title>A novel bacterium of genus Hazenella, isolated from South China Sea.</title>
        <authorList>
            <person name="Huang H."/>
            <person name="Mo K."/>
            <person name="Hu Y."/>
        </authorList>
    </citation>
    <scope>NUCLEOTIDE SEQUENCE</scope>
    <source>
        <strain evidence="2">IB182357</strain>
    </source>
</reference>
<evidence type="ECO:0000313" key="3">
    <source>
        <dbReference type="Proteomes" id="UP000661691"/>
    </source>
</evidence>
<keyword evidence="3" id="KW-1185">Reference proteome</keyword>
<dbReference type="Pfam" id="PF07949">
    <property type="entry name" value="YbbR"/>
    <property type="match status" value="4"/>
</dbReference>